<dbReference type="OrthoDB" id="9774675at2"/>
<evidence type="ECO:0000313" key="1">
    <source>
        <dbReference type="EMBL" id="TBT87299.1"/>
    </source>
</evidence>
<evidence type="ECO:0000313" key="2">
    <source>
        <dbReference type="Proteomes" id="UP000292373"/>
    </source>
</evidence>
<dbReference type="Gene3D" id="3.50.50.60">
    <property type="entry name" value="FAD/NAD(P)-binding domain"/>
    <property type="match status" value="1"/>
</dbReference>
<sequence>MARVTVLGRTFAGVAAAVRLARVGHDVTLVESPGEADALRRALGDTLGFPAPWRDLFKKSGRPATGALGLHGLDLVPDPDGAPTDRGDVWYADVDTLGEPAARAWRDYVDAADDTWQALRPLGLESELTPEAVERAGLHPRRSLAHEAAGLPHPALAERVRRLASARGLDPADVPAWWTARLAVERTFGRWRLQDADGTPRPASALADVLDDRLVERGVRVVETAGQDADATIDTRDPGVRWRRPPRFGRRDTFTAQLLARPALRDPRRPDVFHASASSPGGDEPWAQLLSGALATYAAHAFLTGEDIRPTNKALAR</sequence>
<dbReference type="InterPro" id="IPR036188">
    <property type="entry name" value="FAD/NAD-bd_sf"/>
</dbReference>
<dbReference type="SUPFAM" id="SSF51905">
    <property type="entry name" value="FAD/NAD(P)-binding domain"/>
    <property type="match status" value="1"/>
</dbReference>
<dbReference type="AlphaFoldDB" id="A0A4Q9KFV3"/>
<evidence type="ECO:0008006" key="3">
    <source>
        <dbReference type="Google" id="ProtNLM"/>
    </source>
</evidence>
<name>A0A4Q9KFV3_9ACTN</name>
<comment type="caution">
    <text evidence="1">The sequence shown here is derived from an EMBL/GenBank/DDBJ whole genome shotgun (WGS) entry which is preliminary data.</text>
</comment>
<accession>A0A4Q9KFV3</accession>
<dbReference type="EMBL" id="SDMQ01000002">
    <property type="protein sequence ID" value="TBT87299.1"/>
    <property type="molecule type" value="Genomic_DNA"/>
</dbReference>
<proteinExistence type="predicted"/>
<gene>
    <name evidence="1" type="ORF">ET989_03030</name>
</gene>
<protein>
    <recommendedName>
        <fullName evidence="3">FAD-dependent oxidoreductase</fullName>
    </recommendedName>
</protein>
<reference evidence="1 2" key="1">
    <citation type="submission" date="2019-01" db="EMBL/GenBank/DDBJ databases">
        <title>Lactibacter flavus gen. nov., sp. nov., a novel bacterium of the family Propionibacteriaceae isolated from raw milk and dairy products.</title>
        <authorList>
            <person name="Huptas C."/>
            <person name="Wenning M."/>
            <person name="Breitenwieser F."/>
            <person name="Doll E."/>
            <person name="Von Neubeck M."/>
            <person name="Busse H.-J."/>
            <person name="Scherer S."/>
        </authorList>
    </citation>
    <scope>NUCLEOTIDE SEQUENCE [LARGE SCALE GENOMIC DNA]</scope>
    <source>
        <strain evidence="1 2">KCTC 33808</strain>
    </source>
</reference>
<keyword evidence="2" id="KW-1185">Reference proteome</keyword>
<dbReference type="Proteomes" id="UP000292373">
    <property type="component" value="Unassembled WGS sequence"/>
</dbReference>
<organism evidence="1 2">
    <name type="scientific">Propioniciclava sinopodophylli</name>
    <dbReference type="NCBI Taxonomy" id="1837344"/>
    <lineage>
        <taxon>Bacteria</taxon>
        <taxon>Bacillati</taxon>
        <taxon>Actinomycetota</taxon>
        <taxon>Actinomycetes</taxon>
        <taxon>Propionibacteriales</taxon>
        <taxon>Propionibacteriaceae</taxon>
        <taxon>Propioniciclava</taxon>
    </lineage>
</organism>